<name>A0A3B0V116_9ZZZZ</name>
<comment type="subcellular location">
    <subcellularLocation>
        <location evidence="1">Cell membrane</location>
        <topology evidence="1">Multi-pass membrane protein</topology>
    </subcellularLocation>
</comment>
<reference evidence="10" key="1">
    <citation type="submission" date="2018-06" db="EMBL/GenBank/DDBJ databases">
        <authorList>
            <person name="Zhirakovskaya E."/>
        </authorList>
    </citation>
    <scope>NUCLEOTIDE SEQUENCE</scope>
</reference>
<dbReference type="GO" id="GO:0071978">
    <property type="term" value="P:bacterial-type flagellum-dependent swarming motility"/>
    <property type="evidence" value="ECO:0007669"/>
    <property type="project" value="InterPro"/>
</dbReference>
<evidence type="ECO:0000259" key="9">
    <source>
        <dbReference type="Pfam" id="PF20560"/>
    </source>
</evidence>
<evidence type="ECO:0000313" key="10">
    <source>
        <dbReference type="EMBL" id="VAW34590.1"/>
    </source>
</evidence>
<dbReference type="InterPro" id="IPR047055">
    <property type="entry name" value="MotA-like"/>
</dbReference>
<dbReference type="Pfam" id="PF20560">
    <property type="entry name" value="MotA_N"/>
    <property type="match status" value="1"/>
</dbReference>
<feature type="transmembrane region" description="Helical" evidence="7">
    <location>
        <begin position="34"/>
        <end position="60"/>
    </location>
</feature>
<feature type="transmembrane region" description="Helical" evidence="7">
    <location>
        <begin position="182"/>
        <end position="204"/>
    </location>
</feature>
<keyword evidence="10" id="KW-0282">Flagellum</keyword>
<dbReference type="AlphaFoldDB" id="A0A3B0V116"/>
<evidence type="ECO:0000256" key="3">
    <source>
        <dbReference type="ARBA" id="ARBA00022692"/>
    </source>
</evidence>
<gene>
    <name evidence="10" type="ORF">MNBD_DELTA02-803</name>
</gene>
<feature type="domain" description="MotA/TolQ/ExbB proton channel" evidence="8">
    <location>
        <begin position="103"/>
        <end position="216"/>
    </location>
</feature>
<dbReference type="InterPro" id="IPR046786">
    <property type="entry name" value="MotA_N"/>
</dbReference>
<keyword evidence="3 7" id="KW-0812">Transmembrane</keyword>
<keyword evidence="2" id="KW-1003">Cell membrane</keyword>
<evidence type="ECO:0000256" key="4">
    <source>
        <dbReference type="ARBA" id="ARBA00022779"/>
    </source>
</evidence>
<feature type="transmembrane region" description="Helical" evidence="7">
    <location>
        <begin position="5"/>
        <end position="22"/>
    </location>
</feature>
<evidence type="ECO:0000259" key="8">
    <source>
        <dbReference type="Pfam" id="PF01618"/>
    </source>
</evidence>
<dbReference type="InterPro" id="IPR002898">
    <property type="entry name" value="MotA_ExbB_proton_chnl"/>
</dbReference>
<evidence type="ECO:0000256" key="6">
    <source>
        <dbReference type="ARBA" id="ARBA00023136"/>
    </source>
</evidence>
<dbReference type="GO" id="GO:0006935">
    <property type="term" value="P:chemotaxis"/>
    <property type="evidence" value="ECO:0007669"/>
    <property type="project" value="InterPro"/>
</dbReference>
<organism evidence="10">
    <name type="scientific">hydrothermal vent metagenome</name>
    <dbReference type="NCBI Taxonomy" id="652676"/>
    <lineage>
        <taxon>unclassified sequences</taxon>
        <taxon>metagenomes</taxon>
        <taxon>ecological metagenomes</taxon>
    </lineage>
</organism>
<keyword evidence="10" id="KW-0966">Cell projection</keyword>
<protein>
    <submittedName>
        <fullName evidence="10">Flagellar motor rotation protein MotA</fullName>
    </submittedName>
</protein>
<keyword evidence="5 7" id="KW-1133">Transmembrane helix</keyword>
<proteinExistence type="predicted"/>
<dbReference type="PANTHER" id="PTHR30433">
    <property type="entry name" value="CHEMOTAXIS PROTEIN MOTA"/>
    <property type="match status" value="1"/>
</dbReference>
<keyword evidence="10" id="KW-0969">Cilium</keyword>
<feature type="domain" description="Motility protein A N-terminal" evidence="9">
    <location>
        <begin position="6"/>
        <end position="77"/>
    </location>
</feature>
<evidence type="ECO:0000256" key="2">
    <source>
        <dbReference type="ARBA" id="ARBA00022475"/>
    </source>
</evidence>
<dbReference type="PANTHER" id="PTHR30433:SF3">
    <property type="entry name" value="MOTILITY PROTEIN A"/>
    <property type="match status" value="1"/>
</dbReference>
<evidence type="ECO:0000256" key="5">
    <source>
        <dbReference type="ARBA" id="ARBA00022989"/>
    </source>
</evidence>
<evidence type="ECO:0000256" key="7">
    <source>
        <dbReference type="SAM" id="Phobius"/>
    </source>
</evidence>
<sequence length="264" mass="27760">MDLMTILGLIVGFAAIIGGMILEGGKLGSITQLTAAIIVFGGTAGAVLISFPFSTIILGLKNLKKAFFHSRTDPEALIAQILECSAHARQEGLLSLESRVGESKDPFYRKGLQLIIDGTEPDVVRNILEIDIDNSEEQGLASAKVFEAAGGYSPTIGIIGAVLGLIHVMSNLADPAELGSGIAVAFVATVYGVGAANLVLLPVANKIKFKVKLESVLKEMLVEGFIGLSEGENPRLLSEKLEGYLSEAQKARRRAKAGSSGQPD</sequence>
<evidence type="ECO:0000256" key="1">
    <source>
        <dbReference type="ARBA" id="ARBA00004651"/>
    </source>
</evidence>
<keyword evidence="4" id="KW-0283">Flagellar rotation</keyword>
<feature type="transmembrane region" description="Helical" evidence="7">
    <location>
        <begin position="152"/>
        <end position="170"/>
    </location>
</feature>
<dbReference type="GO" id="GO:0005886">
    <property type="term" value="C:plasma membrane"/>
    <property type="evidence" value="ECO:0007669"/>
    <property type="project" value="UniProtKB-SubCell"/>
</dbReference>
<dbReference type="EMBL" id="UOEZ01000004">
    <property type="protein sequence ID" value="VAW34590.1"/>
    <property type="molecule type" value="Genomic_DNA"/>
</dbReference>
<dbReference type="Pfam" id="PF01618">
    <property type="entry name" value="MotA_ExbB"/>
    <property type="match status" value="1"/>
</dbReference>
<dbReference type="NCBIfam" id="NF006583">
    <property type="entry name" value="PRK09109.1"/>
    <property type="match status" value="1"/>
</dbReference>
<accession>A0A3B0V116</accession>
<keyword evidence="6 7" id="KW-0472">Membrane</keyword>